<organism evidence="1">
    <name type="scientific">uncultured Caudovirales phage</name>
    <dbReference type="NCBI Taxonomy" id="2100421"/>
    <lineage>
        <taxon>Viruses</taxon>
        <taxon>Duplodnaviria</taxon>
        <taxon>Heunggongvirae</taxon>
        <taxon>Uroviricota</taxon>
        <taxon>Caudoviricetes</taxon>
        <taxon>Peduoviridae</taxon>
        <taxon>Maltschvirus</taxon>
        <taxon>Maltschvirus maltsch</taxon>
    </lineage>
</organism>
<name>A0A6J5M6J1_9CAUD</name>
<protein>
    <submittedName>
        <fullName evidence="1">Uncharacterized protein</fullName>
    </submittedName>
</protein>
<sequence length="101" mass="11189">MRYNLTDRIIPQVFDQKAWKAISPLHRVNCRIFAEKVIEATLAAIKEDGFVIVPHHSNMTDEQAEAIANTVHVCGGIAYDAYRLAIDAAPAWPVTAEVAND</sequence>
<gene>
    <name evidence="1" type="ORF">UFOVP452_4</name>
</gene>
<evidence type="ECO:0000313" key="1">
    <source>
        <dbReference type="EMBL" id="CAB4142344.1"/>
    </source>
</evidence>
<proteinExistence type="predicted"/>
<reference evidence="1" key="1">
    <citation type="submission" date="2020-04" db="EMBL/GenBank/DDBJ databases">
        <authorList>
            <person name="Chiriac C."/>
            <person name="Salcher M."/>
            <person name="Ghai R."/>
            <person name="Kavagutti S V."/>
        </authorList>
    </citation>
    <scope>NUCLEOTIDE SEQUENCE</scope>
</reference>
<accession>A0A6J5M6J1</accession>
<dbReference type="EMBL" id="LR796413">
    <property type="protein sequence ID" value="CAB4142344.1"/>
    <property type="molecule type" value="Genomic_DNA"/>
</dbReference>